<keyword evidence="2" id="KW-0732">Signal</keyword>
<evidence type="ECO:0000313" key="4">
    <source>
        <dbReference type="Proteomes" id="UP000268535"/>
    </source>
</evidence>
<dbReference type="EMBL" id="ML009724">
    <property type="protein sequence ID" value="RKO96664.1"/>
    <property type="molecule type" value="Genomic_DNA"/>
</dbReference>
<name>A0A4P9WTX0_9FUNG</name>
<dbReference type="AlphaFoldDB" id="A0A4P9WTX0"/>
<proteinExistence type="predicted"/>
<protein>
    <submittedName>
        <fullName evidence="3">Uncharacterized protein</fullName>
    </submittedName>
</protein>
<organism evidence="3 4">
    <name type="scientific">Caulochytrium protostelioides</name>
    <dbReference type="NCBI Taxonomy" id="1555241"/>
    <lineage>
        <taxon>Eukaryota</taxon>
        <taxon>Fungi</taxon>
        <taxon>Fungi incertae sedis</taxon>
        <taxon>Chytridiomycota</taxon>
        <taxon>Chytridiomycota incertae sedis</taxon>
        <taxon>Chytridiomycetes</taxon>
        <taxon>Caulochytriales</taxon>
        <taxon>Caulochytriaceae</taxon>
        <taxon>Caulochytrium</taxon>
    </lineage>
</organism>
<evidence type="ECO:0000256" key="1">
    <source>
        <dbReference type="SAM" id="MobiDB-lite"/>
    </source>
</evidence>
<feature type="compositionally biased region" description="Polar residues" evidence="1">
    <location>
        <begin position="587"/>
        <end position="596"/>
    </location>
</feature>
<evidence type="ECO:0000256" key="2">
    <source>
        <dbReference type="SAM" id="SignalP"/>
    </source>
</evidence>
<gene>
    <name evidence="3" type="ORF">CAUPRSCDRAFT_11648</name>
</gene>
<feature type="region of interest" description="Disordered" evidence="1">
    <location>
        <begin position="384"/>
        <end position="409"/>
    </location>
</feature>
<reference evidence="4" key="1">
    <citation type="journal article" date="2018" name="Nat. Microbiol.">
        <title>Leveraging single-cell genomics to expand the fungal tree of life.</title>
        <authorList>
            <person name="Ahrendt S.R."/>
            <person name="Quandt C.A."/>
            <person name="Ciobanu D."/>
            <person name="Clum A."/>
            <person name="Salamov A."/>
            <person name="Andreopoulos B."/>
            <person name="Cheng J.F."/>
            <person name="Woyke T."/>
            <person name="Pelin A."/>
            <person name="Henrissat B."/>
            <person name="Reynolds N.K."/>
            <person name="Benny G.L."/>
            <person name="Smith M.E."/>
            <person name="James T.Y."/>
            <person name="Grigoriev I.V."/>
        </authorList>
    </citation>
    <scope>NUCLEOTIDE SEQUENCE [LARGE SCALE GENOMIC DNA]</scope>
    <source>
        <strain evidence="4">ATCC 52028</strain>
    </source>
</reference>
<sequence>MLMFIRGHEGLLPFVLQALLSLAVTALPPQIPLESPQSEGANENDEFRGIMTTLMTHDFQFPHGPRPAALNTEDPFGYWGDLSTAVPPTYIAGTTELDPMAGTVSLYQMPTSGSQASGPGQPTADDGFMGAGLTSEGNLLPNHQSISHPYQGGWYPRTGFDNQFQNLLPETAIGLGGETIPQLSPSFLAAPVLPDMNSVIHGLGSASDTWGYAHFPVDDSVQTRVSTQSTDNWMAGLDEGRMEPGNPQRFGSLNDGPHSLTAGDGLIGPDFVPVPNPEFTPAMYTGSFSAQVPSGQLRDDIGSLGDPYRYSQDPSGYWGDPFTAVPPQMYPTFNAGNGLGYNPNSGSENLLFTADPPDMVPANVHNRGLDVKLLQPKPFYISRSSSIHSAPTRPPRKRKRMTAPAVASEEPLVLEEKTKKYWKLLPTDGTGLSQLGIHFELSIRSLVEKLDQGVTDEAFLNDLFKLPNAPHKENFQYPDLIGFNAAVLRCIADSSSPDLPEGSEGSEGHHDILLSTAEYIKRMQKVLIAWWNVHQCDRRKLELTWDTIATFIYFQHLIERGRDYRPNFPSATNIKQHAPSEKKPQPKVTNNEPTKANRSHRGVQWEQKTDSRKNHMFKKLEAWVSECKEYLVDVFEIEPTEHHTLPGLIREYVEKRKQNTEAARLSSLFTKNTSTSEFEEGAKDVAFTALKRRREAFDLTTTHLRDQLEFSRNLHPSSAFAHLKSPRQVLSLLEEERRTNVDLFRAAVSSFNELVSIFPFSGVGVPLKKIENPSDALKDLQLINSPLTDLIPEAPSALHAANKVRPPIHIFTLQKSRV</sequence>
<dbReference type="Proteomes" id="UP000268535">
    <property type="component" value="Unassembled WGS sequence"/>
</dbReference>
<feature type="signal peptide" evidence="2">
    <location>
        <begin position="1"/>
        <end position="26"/>
    </location>
</feature>
<feature type="chain" id="PRO_5020434848" evidence="2">
    <location>
        <begin position="27"/>
        <end position="818"/>
    </location>
</feature>
<accession>A0A4P9WTX0</accession>
<evidence type="ECO:0000313" key="3">
    <source>
        <dbReference type="EMBL" id="RKO96664.1"/>
    </source>
</evidence>
<feature type="region of interest" description="Disordered" evidence="1">
    <location>
        <begin position="568"/>
        <end position="608"/>
    </location>
</feature>